<evidence type="ECO:0000313" key="1">
    <source>
        <dbReference type="EMBL" id="MBE8717221.1"/>
    </source>
</evidence>
<dbReference type="SUPFAM" id="SSF101327">
    <property type="entry name" value="YgfB-like"/>
    <property type="match status" value="1"/>
</dbReference>
<comment type="caution">
    <text evidence="1">The sequence shown here is derived from an EMBL/GenBank/DDBJ whole genome shotgun (WGS) entry which is preliminary data.</text>
</comment>
<dbReference type="Proteomes" id="UP000652567">
    <property type="component" value="Unassembled WGS sequence"/>
</dbReference>
<sequence>MSRREFFKNSEWQQILTTFLESSGRPPFTMNFYQLDGYIKALTLLSDCCDDKWFPLIFGDQSPAWRDEQEALQIREGIQTLVDFHRQQLQQDCCDLPLDVDYSPNREERMDLEQWARGFLQGYSFQDDQWSSLLEFAPGIRVDGNLTTESLADEMDAVLYIVSTVADADFAVVQGVPEAELDSIFRRLPVALVSLGQSVKQRITLQPRIDTVTGIV</sequence>
<gene>
    <name evidence="1" type="ORF">C4F51_08485</name>
</gene>
<reference evidence="1" key="1">
    <citation type="submission" date="2018-07" db="EMBL/GenBank/DDBJ databases">
        <title>Genome assembly of strain Ka43.</title>
        <authorList>
            <person name="Kukolya J."/>
            <person name="Nagy I."/>
            <person name="Horvath B."/>
            <person name="Toth A."/>
        </authorList>
    </citation>
    <scope>NUCLEOTIDE SEQUENCE</scope>
    <source>
        <strain evidence="1">KB43</strain>
    </source>
</reference>
<dbReference type="Gene3D" id="1.20.120.740">
    <property type="entry name" value="YgfB uncharacterised protein family UPF0149, PF03695"/>
    <property type="match status" value="1"/>
</dbReference>
<dbReference type="RefSeq" id="WP_193908903.1">
    <property type="nucleotide sequence ID" value="NZ_PRDL01000001.1"/>
</dbReference>
<evidence type="ECO:0000313" key="2">
    <source>
        <dbReference type="Proteomes" id="UP000652567"/>
    </source>
</evidence>
<name>A0A928YT64_9GAMM</name>
<organism evidence="1 2">
    <name type="scientific">Cellvibrio polysaccharolyticus</name>
    <dbReference type="NCBI Taxonomy" id="2082724"/>
    <lineage>
        <taxon>Bacteria</taxon>
        <taxon>Pseudomonadati</taxon>
        <taxon>Pseudomonadota</taxon>
        <taxon>Gammaproteobacteria</taxon>
        <taxon>Cellvibrionales</taxon>
        <taxon>Cellvibrionaceae</taxon>
        <taxon>Cellvibrio</taxon>
    </lineage>
</organism>
<keyword evidence="2" id="KW-1185">Reference proteome</keyword>
<dbReference type="InterPro" id="IPR011978">
    <property type="entry name" value="YgfB-like"/>
</dbReference>
<accession>A0A928YT64</accession>
<proteinExistence type="predicted"/>
<dbReference type="NCBIfam" id="TIGR02292">
    <property type="entry name" value="ygfB_yecA"/>
    <property type="match status" value="1"/>
</dbReference>
<dbReference type="AlphaFoldDB" id="A0A928YT64"/>
<protein>
    <submittedName>
        <fullName evidence="1">YecA family protein</fullName>
    </submittedName>
</protein>
<dbReference type="InterPro" id="IPR036255">
    <property type="entry name" value="YgfB-like_sf"/>
</dbReference>
<dbReference type="Pfam" id="PF03695">
    <property type="entry name" value="UPF0149"/>
    <property type="match status" value="1"/>
</dbReference>
<dbReference type="EMBL" id="PRDL01000001">
    <property type="protein sequence ID" value="MBE8717221.1"/>
    <property type="molecule type" value="Genomic_DNA"/>
</dbReference>